<accession>A0ABT1A5J6</accession>
<keyword evidence="1" id="KW-0812">Transmembrane</keyword>
<protein>
    <recommendedName>
        <fullName evidence="4">DUF4190 domain-containing protein</fullName>
    </recommendedName>
</protein>
<feature type="transmembrane region" description="Helical" evidence="1">
    <location>
        <begin position="30"/>
        <end position="63"/>
    </location>
</feature>
<evidence type="ECO:0000256" key="1">
    <source>
        <dbReference type="SAM" id="Phobius"/>
    </source>
</evidence>
<dbReference type="RefSeq" id="WP_252441863.1">
    <property type="nucleotide sequence ID" value="NZ_JAGSOV010000051.1"/>
</dbReference>
<evidence type="ECO:0000313" key="3">
    <source>
        <dbReference type="Proteomes" id="UP001165283"/>
    </source>
</evidence>
<sequence length="97" mass="9956">MSSDNTVADRLVGDARRKTARNESPTLGKIAMIVGIVALVVSPISIAGWVVGATAVGLGVTALRRTAPPKQAKIGIWLGAAAILIGVFFYTLVIALG</sequence>
<name>A0ABT1A5J6_9PSEU</name>
<organism evidence="2 3">
    <name type="scientific">Pseudonocardia humida</name>
    <dbReference type="NCBI Taxonomy" id="2800819"/>
    <lineage>
        <taxon>Bacteria</taxon>
        <taxon>Bacillati</taxon>
        <taxon>Actinomycetota</taxon>
        <taxon>Actinomycetes</taxon>
        <taxon>Pseudonocardiales</taxon>
        <taxon>Pseudonocardiaceae</taxon>
        <taxon>Pseudonocardia</taxon>
    </lineage>
</organism>
<comment type="caution">
    <text evidence="2">The sequence shown here is derived from an EMBL/GenBank/DDBJ whole genome shotgun (WGS) entry which is preliminary data.</text>
</comment>
<reference evidence="2" key="1">
    <citation type="submission" date="2021-04" db="EMBL/GenBank/DDBJ databases">
        <title>Pseudonocardia sp. nov., isolated from sandy soil of mangrove forest.</title>
        <authorList>
            <person name="Zan Z."/>
            <person name="Huang R."/>
            <person name="Liu W."/>
        </authorList>
    </citation>
    <scope>NUCLEOTIDE SEQUENCE</scope>
    <source>
        <strain evidence="2">S2-4</strain>
    </source>
</reference>
<dbReference type="Proteomes" id="UP001165283">
    <property type="component" value="Unassembled WGS sequence"/>
</dbReference>
<keyword evidence="1" id="KW-0472">Membrane</keyword>
<proteinExistence type="predicted"/>
<keyword evidence="1" id="KW-1133">Transmembrane helix</keyword>
<evidence type="ECO:0000313" key="2">
    <source>
        <dbReference type="EMBL" id="MCO1658188.1"/>
    </source>
</evidence>
<feature type="transmembrane region" description="Helical" evidence="1">
    <location>
        <begin position="75"/>
        <end position="96"/>
    </location>
</feature>
<dbReference type="EMBL" id="JAGSOV010000051">
    <property type="protein sequence ID" value="MCO1658188.1"/>
    <property type="molecule type" value="Genomic_DNA"/>
</dbReference>
<gene>
    <name evidence="2" type="ORF">KDL28_24300</name>
</gene>
<keyword evidence="3" id="KW-1185">Reference proteome</keyword>
<evidence type="ECO:0008006" key="4">
    <source>
        <dbReference type="Google" id="ProtNLM"/>
    </source>
</evidence>